<feature type="region of interest" description="Disordered" evidence="1">
    <location>
        <begin position="181"/>
        <end position="208"/>
    </location>
</feature>
<reference evidence="2 3" key="1">
    <citation type="submission" date="2024-07" db="EMBL/GenBank/DDBJ databases">
        <authorList>
            <person name="Akdeniz Z."/>
        </authorList>
    </citation>
    <scope>NUCLEOTIDE SEQUENCE [LARGE SCALE GENOMIC DNA]</scope>
</reference>
<dbReference type="Proteomes" id="UP001642409">
    <property type="component" value="Unassembled WGS sequence"/>
</dbReference>
<gene>
    <name evidence="2" type="ORF">HINF_LOCUS19521</name>
</gene>
<comment type="caution">
    <text evidence="2">The sequence shown here is derived from an EMBL/GenBank/DDBJ whole genome shotgun (WGS) entry which is preliminary data.</text>
</comment>
<sequence>MTQRVKTTAEVAVAFRLQFMKTLGSRLEPPICFPADVPNDLLCNFYDALPHSRKRGIWPEVAGQINKDEKWAAKHYLNSFRRALFPEPLSAQNKEDISNLVKKLMLKHYDKHSIVEEAKRKYQDTKIFPDAIQSYVFQTIVRLQRNQYELNSFKPANNDLFPKIKDYKDNTDMFKMLEPTISEQGVKDEEQKEPTQSDVKDSSAQDTEFQNQYQQLEQEQKAKDPELEEKYIEAKVKLDSIPADANDEERLKTLSVAFQLFSLGFASNNWQGQQAYNGGGFEELM</sequence>
<name>A0ABP1HZ98_9EUKA</name>
<evidence type="ECO:0000313" key="3">
    <source>
        <dbReference type="Proteomes" id="UP001642409"/>
    </source>
</evidence>
<accession>A0ABP1HZ98</accession>
<dbReference type="EMBL" id="CAXDID020000051">
    <property type="protein sequence ID" value="CAL6005595.1"/>
    <property type="molecule type" value="Genomic_DNA"/>
</dbReference>
<proteinExistence type="predicted"/>
<protein>
    <submittedName>
        <fullName evidence="2">Uncharacterized protein</fullName>
    </submittedName>
</protein>
<keyword evidence="3" id="KW-1185">Reference proteome</keyword>
<evidence type="ECO:0000256" key="1">
    <source>
        <dbReference type="SAM" id="MobiDB-lite"/>
    </source>
</evidence>
<feature type="compositionally biased region" description="Basic and acidic residues" evidence="1">
    <location>
        <begin position="185"/>
        <end position="203"/>
    </location>
</feature>
<evidence type="ECO:0000313" key="2">
    <source>
        <dbReference type="EMBL" id="CAL6005595.1"/>
    </source>
</evidence>
<organism evidence="2 3">
    <name type="scientific">Hexamita inflata</name>
    <dbReference type="NCBI Taxonomy" id="28002"/>
    <lineage>
        <taxon>Eukaryota</taxon>
        <taxon>Metamonada</taxon>
        <taxon>Diplomonadida</taxon>
        <taxon>Hexamitidae</taxon>
        <taxon>Hexamitinae</taxon>
        <taxon>Hexamita</taxon>
    </lineage>
</organism>